<evidence type="ECO:0000313" key="4">
    <source>
        <dbReference type="Proteomes" id="UP001174909"/>
    </source>
</evidence>
<feature type="region of interest" description="Disordered" evidence="2">
    <location>
        <begin position="78"/>
        <end position="221"/>
    </location>
</feature>
<gene>
    <name evidence="3" type="ORF">GBAR_LOCUS21748</name>
</gene>
<dbReference type="EMBL" id="CASHTH010003024">
    <property type="protein sequence ID" value="CAI8039110.1"/>
    <property type="molecule type" value="Genomic_DNA"/>
</dbReference>
<name>A0AA35SZP7_GEOBA</name>
<dbReference type="InterPro" id="IPR029089">
    <property type="entry name" value="DUF4660"/>
</dbReference>
<feature type="region of interest" description="Disordered" evidence="2">
    <location>
        <begin position="1"/>
        <end position="63"/>
    </location>
</feature>
<feature type="compositionally biased region" description="Basic and acidic residues" evidence="2">
    <location>
        <begin position="78"/>
        <end position="89"/>
    </location>
</feature>
<evidence type="ECO:0000256" key="2">
    <source>
        <dbReference type="SAM" id="MobiDB-lite"/>
    </source>
</evidence>
<feature type="compositionally biased region" description="Acidic residues" evidence="2">
    <location>
        <begin position="14"/>
        <end position="24"/>
    </location>
</feature>
<proteinExistence type="inferred from homology"/>
<sequence>MSSDPLNFFAAGDDSSDSEEEEDAGDSRTDKPSEAVNDGADKLPSPNSLFKSVGRPSFLNNPNEKFIDWDKFVKKNTEVEEPSVHEREGYVAIPPPDSLKEKSGPVTSSLTRTILGTGTVEFSSPPVRYDNGPVSSGTGTSAVTSVRETPGDTQRQVKRAQEGASESETSESPAAKKAKGALFRVKEKRKRDIGQSSRGKNYVEEEKRILRQQFGSDPILS</sequence>
<dbReference type="Pfam" id="PF15559">
    <property type="entry name" value="DUF4660"/>
    <property type="match status" value="1"/>
</dbReference>
<keyword evidence="4" id="KW-1185">Reference proteome</keyword>
<evidence type="ECO:0000256" key="1">
    <source>
        <dbReference type="ARBA" id="ARBA00008407"/>
    </source>
</evidence>
<dbReference type="Proteomes" id="UP001174909">
    <property type="component" value="Unassembled WGS sequence"/>
</dbReference>
<dbReference type="PANTHER" id="PTHR31833">
    <property type="entry name" value="UPF0690 PROTEIN C1ORF52"/>
    <property type="match status" value="1"/>
</dbReference>
<comment type="caution">
    <text evidence="3">The sequence shown here is derived from an EMBL/GenBank/DDBJ whole genome shotgun (WGS) entry which is preliminary data.</text>
</comment>
<dbReference type="AlphaFoldDB" id="A0AA35SZP7"/>
<organism evidence="3 4">
    <name type="scientific">Geodia barretti</name>
    <name type="common">Barrett's horny sponge</name>
    <dbReference type="NCBI Taxonomy" id="519541"/>
    <lineage>
        <taxon>Eukaryota</taxon>
        <taxon>Metazoa</taxon>
        <taxon>Porifera</taxon>
        <taxon>Demospongiae</taxon>
        <taxon>Heteroscleromorpha</taxon>
        <taxon>Tetractinellida</taxon>
        <taxon>Astrophorina</taxon>
        <taxon>Geodiidae</taxon>
        <taxon>Geodia</taxon>
    </lineage>
</organism>
<comment type="similarity">
    <text evidence="1">Belongs to the UPF0690 family.</text>
</comment>
<protein>
    <submittedName>
        <fullName evidence="3">UPF0690 protein C1orf52 homolog</fullName>
    </submittedName>
</protein>
<feature type="compositionally biased region" description="Low complexity" evidence="2">
    <location>
        <begin position="162"/>
        <end position="175"/>
    </location>
</feature>
<accession>A0AA35SZP7</accession>
<feature type="compositionally biased region" description="Low complexity" evidence="2">
    <location>
        <begin position="132"/>
        <end position="146"/>
    </location>
</feature>
<evidence type="ECO:0000313" key="3">
    <source>
        <dbReference type="EMBL" id="CAI8039110.1"/>
    </source>
</evidence>
<feature type="compositionally biased region" description="Polar residues" evidence="2">
    <location>
        <begin position="105"/>
        <end position="122"/>
    </location>
</feature>
<dbReference type="PANTHER" id="PTHR31833:SF2">
    <property type="entry name" value="UPF0690 PROTEIN C1ORF52"/>
    <property type="match status" value="1"/>
</dbReference>
<reference evidence="3" key="1">
    <citation type="submission" date="2023-03" db="EMBL/GenBank/DDBJ databases">
        <authorList>
            <person name="Steffen K."/>
            <person name="Cardenas P."/>
        </authorList>
    </citation>
    <scope>NUCLEOTIDE SEQUENCE</scope>
</reference>